<keyword evidence="9" id="KW-1185">Reference proteome</keyword>
<comment type="catalytic activity">
    <reaction evidence="5">
        <text>an anthocyanidin + UDP-alpha-D-glucose + H(+) = an anthocyanidin 3-O-beta-D-glucoside + UDP</text>
        <dbReference type="Rhea" id="RHEA:20093"/>
        <dbReference type="ChEBI" id="CHEBI:15378"/>
        <dbReference type="ChEBI" id="CHEBI:16307"/>
        <dbReference type="ChEBI" id="CHEBI:58223"/>
        <dbReference type="ChEBI" id="CHEBI:58885"/>
        <dbReference type="ChEBI" id="CHEBI:143576"/>
        <dbReference type="EC" id="2.4.1.115"/>
    </reaction>
</comment>
<keyword evidence="4 6" id="KW-0808">Transferase</keyword>
<evidence type="ECO:0000313" key="8">
    <source>
        <dbReference type="EMBL" id="KAJ8770484.1"/>
    </source>
</evidence>
<dbReference type="AlphaFoldDB" id="A0AAV8TWS2"/>
<dbReference type="GO" id="GO:0047213">
    <property type="term" value="F:anthocyanidin 3-O-glucosyltransferase activity"/>
    <property type="evidence" value="ECO:0007669"/>
    <property type="project" value="UniProtKB-EC"/>
</dbReference>
<comment type="caution">
    <text evidence="8">The sequence shown here is derived from an EMBL/GenBank/DDBJ whole genome shotgun (WGS) entry which is preliminary data.</text>
</comment>
<dbReference type="PANTHER" id="PTHR11926">
    <property type="entry name" value="GLUCOSYL/GLUCURONOSYL TRANSFERASES"/>
    <property type="match status" value="1"/>
</dbReference>
<proteinExistence type="inferred from homology"/>
<evidence type="ECO:0000256" key="4">
    <source>
        <dbReference type="ARBA" id="ARBA00022679"/>
    </source>
</evidence>
<dbReference type="PANTHER" id="PTHR11926:SF1311">
    <property type="entry name" value="UDP-GLYCOSYLTRANSFERASE 74F2"/>
    <property type="match status" value="1"/>
</dbReference>
<dbReference type="CDD" id="cd03784">
    <property type="entry name" value="GT1_Gtf-like"/>
    <property type="match status" value="1"/>
</dbReference>
<comment type="pathway">
    <text evidence="1">Pigment biosynthesis; anthocyanin biosynthesis.</text>
</comment>
<protein>
    <recommendedName>
        <fullName evidence="7">Glycosyltransferase</fullName>
        <ecNumber evidence="7">2.4.1.-</ecNumber>
    </recommendedName>
</protein>
<evidence type="ECO:0000256" key="7">
    <source>
        <dbReference type="RuleBase" id="RU362057"/>
    </source>
</evidence>
<dbReference type="Proteomes" id="UP001159364">
    <property type="component" value="Linkage Group LG03"/>
</dbReference>
<dbReference type="GO" id="GO:0080043">
    <property type="term" value="F:quercetin 3-O-glucosyltransferase activity"/>
    <property type="evidence" value="ECO:0007669"/>
    <property type="project" value="TreeGrafter"/>
</dbReference>
<accession>A0AAV8TWS2</accession>
<dbReference type="Pfam" id="PF00201">
    <property type="entry name" value="UDPGT"/>
    <property type="match status" value="1"/>
</dbReference>
<evidence type="ECO:0000313" key="9">
    <source>
        <dbReference type="Proteomes" id="UP001159364"/>
    </source>
</evidence>
<dbReference type="GO" id="GO:0032787">
    <property type="term" value="P:monocarboxylic acid metabolic process"/>
    <property type="evidence" value="ECO:0007669"/>
    <property type="project" value="UniProtKB-ARBA"/>
</dbReference>
<evidence type="ECO:0000256" key="2">
    <source>
        <dbReference type="ARBA" id="ARBA00009995"/>
    </source>
</evidence>
<dbReference type="Gene3D" id="3.40.50.2000">
    <property type="entry name" value="Glycogen Phosphorylase B"/>
    <property type="match status" value="2"/>
</dbReference>
<dbReference type="GO" id="GO:0080044">
    <property type="term" value="F:quercetin 7-O-glucosyltransferase activity"/>
    <property type="evidence" value="ECO:0007669"/>
    <property type="project" value="TreeGrafter"/>
</dbReference>
<dbReference type="EC" id="2.4.1.-" evidence="7"/>
<keyword evidence="3 6" id="KW-0328">Glycosyltransferase</keyword>
<dbReference type="FunFam" id="3.40.50.2000:FF:000019">
    <property type="entry name" value="Glycosyltransferase"/>
    <property type="match status" value="1"/>
</dbReference>
<evidence type="ECO:0000256" key="3">
    <source>
        <dbReference type="ARBA" id="ARBA00022676"/>
    </source>
</evidence>
<dbReference type="PROSITE" id="PS00375">
    <property type="entry name" value="UDPGT"/>
    <property type="match status" value="1"/>
</dbReference>
<dbReference type="SUPFAM" id="SSF53756">
    <property type="entry name" value="UDP-Glycosyltransferase/glycogen phosphorylase"/>
    <property type="match status" value="1"/>
</dbReference>
<dbReference type="InterPro" id="IPR002213">
    <property type="entry name" value="UDP_glucos_trans"/>
</dbReference>
<dbReference type="EMBL" id="JAIWQS010000003">
    <property type="protein sequence ID" value="KAJ8770484.1"/>
    <property type="molecule type" value="Genomic_DNA"/>
</dbReference>
<gene>
    <name evidence="8" type="ORF">K2173_017975</name>
</gene>
<dbReference type="InterPro" id="IPR035595">
    <property type="entry name" value="UDP_glycos_trans_CS"/>
</dbReference>
<evidence type="ECO:0000256" key="5">
    <source>
        <dbReference type="ARBA" id="ARBA00047606"/>
    </source>
</evidence>
<evidence type="ECO:0000256" key="1">
    <source>
        <dbReference type="ARBA" id="ARBA00004935"/>
    </source>
</evidence>
<reference evidence="8 9" key="1">
    <citation type="submission" date="2021-09" db="EMBL/GenBank/DDBJ databases">
        <title>Genomic insights and catalytic innovation underlie evolution of tropane alkaloids biosynthesis.</title>
        <authorList>
            <person name="Wang Y.-J."/>
            <person name="Tian T."/>
            <person name="Huang J.-P."/>
            <person name="Huang S.-X."/>
        </authorList>
    </citation>
    <scope>NUCLEOTIDE SEQUENCE [LARGE SCALE GENOMIC DNA]</scope>
    <source>
        <strain evidence="8">KIB-2018</strain>
        <tissue evidence="8">Leaf</tissue>
    </source>
</reference>
<organism evidence="8 9">
    <name type="scientific">Erythroxylum novogranatense</name>
    <dbReference type="NCBI Taxonomy" id="1862640"/>
    <lineage>
        <taxon>Eukaryota</taxon>
        <taxon>Viridiplantae</taxon>
        <taxon>Streptophyta</taxon>
        <taxon>Embryophyta</taxon>
        <taxon>Tracheophyta</taxon>
        <taxon>Spermatophyta</taxon>
        <taxon>Magnoliopsida</taxon>
        <taxon>eudicotyledons</taxon>
        <taxon>Gunneridae</taxon>
        <taxon>Pentapetalae</taxon>
        <taxon>rosids</taxon>
        <taxon>fabids</taxon>
        <taxon>Malpighiales</taxon>
        <taxon>Erythroxylaceae</taxon>
        <taxon>Erythroxylum</taxon>
    </lineage>
</organism>
<comment type="similarity">
    <text evidence="2 6">Belongs to the UDP-glycosyltransferase family.</text>
</comment>
<name>A0AAV8TWS2_9ROSI</name>
<dbReference type="FunFam" id="3.40.50.2000:FF:000057">
    <property type="entry name" value="Glycosyltransferase"/>
    <property type="match status" value="1"/>
</dbReference>
<evidence type="ECO:0000256" key="6">
    <source>
        <dbReference type="RuleBase" id="RU003718"/>
    </source>
</evidence>
<sequence length="463" mass="51991">MEEKINEHVLVLPFPSQSHLNPMLQFSKRLVSKGVKATLVTTLAMSKSMNLGSSIGSVHLDVISDGFDDDLFASSNSIHNHQSYHTSLRDVGSLALAALIRKYESSSNPVTCLVYEPFMPWALDVAKQFGLFVATFFTQPCAVEYIYYRVHRKLLELPISSTPISIPGLPLLEHRDMPMVIGVPGSYPLNFEMFMDQFSNLDQADCVLINTFYKLEEQAVDMMSQDCPLLTIGPTVPSFYLDKSIQDDENYGLDFWAADKSKTFNWLDTKPIGSVVYVAFGSLVELSEKQLEELAYGLKESNFYFLWLIRPLEEAKLPKAFKEEVAQTSRGLILNWGNQVKILSHEAVGCFLTHCGWNSTIEALSLGVPMVAIPVWSDEPTNAKLVEDVWKVGIRVKVDEDEANGIVKKEEIERCIKQVMEGDQKGREMKDNAKKWRKLAIEAVSAGGSSDRNTDELLSRLIN</sequence>